<keyword evidence="7" id="KW-1185">Reference proteome</keyword>
<feature type="domain" description="Cytochrome c" evidence="4">
    <location>
        <begin position="37"/>
        <end position="114"/>
    </location>
</feature>
<evidence type="ECO:0000256" key="2">
    <source>
        <dbReference type="ARBA" id="ARBA00022723"/>
    </source>
</evidence>
<dbReference type="Pfam" id="PF00034">
    <property type="entry name" value="Cytochrom_C"/>
    <property type="match status" value="1"/>
</dbReference>
<name>A0AAW3ZYL3_9BACT</name>
<keyword evidence="2" id="KW-0479">Metal-binding</keyword>
<keyword evidence="1" id="KW-0349">Heme</keyword>
<evidence type="ECO:0000259" key="4">
    <source>
        <dbReference type="Pfam" id="PF00034"/>
    </source>
</evidence>
<gene>
    <name evidence="5" type="ORF">CCAL12919_05235</name>
    <name evidence="6" type="ORF">CCAL9337_06415</name>
</gene>
<protein>
    <submittedName>
        <fullName evidence="6">Cytochrome C oxidase subunit III</fullName>
    </submittedName>
</protein>
<keyword evidence="3" id="KW-0408">Iron</keyword>
<evidence type="ECO:0000313" key="6">
    <source>
        <dbReference type="EMBL" id="MBE3608355.1"/>
    </source>
</evidence>
<dbReference type="InterPro" id="IPR036909">
    <property type="entry name" value="Cyt_c-like_dom_sf"/>
</dbReference>
<dbReference type="GO" id="GO:0009055">
    <property type="term" value="F:electron transfer activity"/>
    <property type="evidence" value="ECO:0007669"/>
    <property type="project" value="InterPro"/>
</dbReference>
<comment type="caution">
    <text evidence="6">The sequence shown here is derived from an EMBL/GenBank/DDBJ whole genome shotgun (WGS) entry which is preliminary data.</text>
</comment>
<evidence type="ECO:0000313" key="7">
    <source>
        <dbReference type="Proteomes" id="UP000650616"/>
    </source>
</evidence>
<reference evidence="5 8" key="2">
    <citation type="submission" date="2020-10" db="EMBL/GenBank/DDBJ databases">
        <title>Campylobacter californiensis sp. nov. isolated from cattle and feral swine in California.</title>
        <authorList>
            <person name="Miller W.G."/>
        </authorList>
    </citation>
    <scope>NUCLEOTIDE SEQUENCE [LARGE SCALE GENOMIC DNA]</scope>
    <source>
        <strain evidence="5 8">RM12919</strain>
    </source>
</reference>
<dbReference type="EMBL" id="JADBHS010000008">
    <property type="protein sequence ID" value="MBE2986535.1"/>
    <property type="molecule type" value="Genomic_DNA"/>
</dbReference>
<dbReference type="AlphaFoldDB" id="A0AAW3ZYL3"/>
<dbReference type="InterPro" id="IPR009056">
    <property type="entry name" value="Cyt_c-like_dom"/>
</dbReference>
<dbReference type="Gene3D" id="1.10.760.10">
    <property type="entry name" value="Cytochrome c-like domain"/>
    <property type="match status" value="1"/>
</dbReference>
<dbReference type="Proteomes" id="UP001318760">
    <property type="component" value="Unassembled WGS sequence"/>
</dbReference>
<dbReference type="SUPFAM" id="SSF46626">
    <property type="entry name" value="Cytochrome c"/>
    <property type="match status" value="1"/>
</dbReference>
<sequence>MRVFFLFFLILFSVYGADFITKKEYAKMLYSNPRGIGCDKCHGANAQGSVISKFKQKSKDSEKFVDAELRAPAINNVSYEVFERALEEPKGMMPSYFLTEEESLILYEYITNLKEESKKTKSKGKKK</sequence>
<organism evidence="6 7">
    <name type="scientific">Campylobacter californiensis</name>
    <dbReference type="NCBI Taxonomy" id="1032243"/>
    <lineage>
        <taxon>Bacteria</taxon>
        <taxon>Pseudomonadati</taxon>
        <taxon>Campylobacterota</taxon>
        <taxon>Epsilonproteobacteria</taxon>
        <taxon>Campylobacterales</taxon>
        <taxon>Campylobacteraceae</taxon>
        <taxon>Campylobacter</taxon>
    </lineage>
</organism>
<evidence type="ECO:0000256" key="1">
    <source>
        <dbReference type="ARBA" id="ARBA00022617"/>
    </source>
</evidence>
<reference evidence="6 7" key="1">
    <citation type="submission" date="2015-08" db="EMBL/GenBank/DDBJ databases">
        <title>Comparative genomics of the Campylobacter concisus group.</title>
        <authorList>
            <person name="Yee E."/>
            <person name="Chapman M.H."/>
            <person name="Huynh S."/>
            <person name="Bono J.L."/>
            <person name="On S.L."/>
            <person name="St Leger J."/>
            <person name="Foster G."/>
            <person name="Parker C.T."/>
            <person name="Miller W.G."/>
        </authorList>
    </citation>
    <scope>NUCLEOTIDE SEQUENCE [LARGE SCALE GENOMIC DNA]</scope>
    <source>
        <strain evidence="6 7">RM9337</strain>
    </source>
</reference>
<evidence type="ECO:0000256" key="3">
    <source>
        <dbReference type="ARBA" id="ARBA00023004"/>
    </source>
</evidence>
<accession>A0AAW3ZYL3</accession>
<dbReference type="Proteomes" id="UP000650616">
    <property type="component" value="Unassembled WGS sequence"/>
</dbReference>
<proteinExistence type="predicted"/>
<evidence type="ECO:0000313" key="5">
    <source>
        <dbReference type="EMBL" id="MBE2986535.1"/>
    </source>
</evidence>
<dbReference type="GO" id="GO:0020037">
    <property type="term" value="F:heme binding"/>
    <property type="evidence" value="ECO:0007669"/>
    <property type="project" value="InterPro"/>
</dbReference>
<evidence type="ECO:0000313" key="8">
    <source>
        <dbReference type="Proteomes" id="UP001318760"/>
    </source>
</evidence>
<dbReference type="GO" id="GO:0046872">
    <property type="term" value="F:metal ion binding"/>
    <property type="evidence" value="ECO:0007669"/>
    <property type="project" value="UniProtKB-KW"/>
</dbReference>
<dbReference type="RefSeq" id="WP_170016519.1">
    <property type="nucleotide sequence ID" value="NZ_CP012545.1"/>
</dbReference>
<dbReference type="EMBL" id="LIWG01000007">
    <property type="protein sequence ID" value="MBE3608355.1"/>
    <property type="molecule type" value="Genomic_DNA"/>
</dbReference>